<sequence>MRVCVHLHRAKDRAPDDAPPVASVPDECNTVLSAPLTPNLPTRRATHASRVARRGRHAYKTFIRIAKSRVTLLSTPLTHPPLSARHRAQSIGIARYEHRSFGLPFRCRAPWGSPASRSQGLFSLLSSIKLLQGLDRIQSSLVVDIAPSRFLCLGHTVPFRHNIFELYLPVDCPRLFLCSRIVRVGRSPYDAVLDHDIVSHRSWPTVARASELAVCNDRRLNEGSDS</sequence>
<proteinExistence type="predicted"/>
<accession>A0A165E153</accession>
<keyword evidence="2" id="KW-1185">Reference proteome</keyword>
<dbReference type="AlphaFoldDB" id="A0A165E153"/>
<dbReference type="InParanoid" id="A0A165E153"/>
<gene>
    <name evidence="1" type="ORF">LAESUDRAFT_195278</name>
</gene>
<organism evidence="1 2">
    <name type="scientific">Laetiporus sulphureus 93-53</name>
    <dbReference type="NCBI Taxonomy" id="1314785"/>
    <lineage>
        <taxon>Eukaryota</taxon>
        <taxon>Fungi</taxon>
        <taxon>Dikarya</taxon>
        <taxon>Basidiomycota</taxon>
        <taxon>Agaricomycotina</taxon>
        <taxon>Agaricomycetes</taxon>
        <taxon>Polyporales</taxon>
        <taxon>Laetiporus</taxon>
    </lineage>
</organism>
<evidence type="ECO:0000313" key="1">
    <source>
        <dbReference type="EMBL" id="KZT06048.1"/>
    </source>
</evidence>
<dbReference type="Proteomes" id="UP000076871">
    <property type="component" value="Unassembled WGS sequence"/>
</dbReference>
<protein>
    <submittedName>
        <fullName evidence="1">Uncharacterized protein</fullName>
    </submittedName>
</protein>
<dbReference type="EMBL" id="KV427626">
    <property type="protein sequence ID" value="KZT06048.1"/>
    <property type="molecule type" value="Genomic_DNA"/>
</dbReference>
<reference evidence="1 2" key="1">
    <citation type="journal article" date="2016" name="Mol. Biol. Evol.">
        <title>Comparative Genomics of Early-Diverging Mushroom-Forming Fungi Provides Insights into the Origins of Lignocellulose Decay Capabilities.</title>
        <authorList>
            <person name="Nagy L.G."/>
            <person name="Riley R."/>
            <person name="Tritt A."/>
            <person name="Adam C."/>
            <person name="Daum C."/>
            <person name="Floudas D."/>
            <person name="Sun H."/>
            <person name="Yadav J.S."/>
            <person name="Pangilinan J."/>
            <person name="Larsson K.H."/>
            <person name="Matsuura K."/>
            <person name="Barry K."/>
            <person name="Labutti K."/>
            <person name="Kuo R."/>
            <person name="Ohm R.A."/>
            <person name="Bhattacharya S.S."/>
            <person name="Shirouzu T."/>
            <person name="Yoshinaga Y."/>
            <person name="Martin F.M."/>
            <person name="Grigoriev I.V."/>
            <person name="Hibbett D.S."/>
        </authorList>
    </citation>
    <scope>NUCLEOTIDE SEQUENCE [LARGE SCALE GENOMIC DNA]</scope>
    <source>
        <strain evidence="1 2">93-53</strain>
    </source>
</reference>
<dbReference type="GeneID" id="63818560"/>
<evidence type="ECO:0000313" key="2">
    <source>
        <dbReference type="Proteomes" id="UP000076871"/>
    </source>
</evidence>
<name>A0A165E153_9APHY</name>
<dbReference type="RefSeq" id="XP_040763788.1">
    <property type="nucleotide sequence ID" value="XM_040901528.1"/>
</dbReference>